<sequence>MSDSSTIDECQDALLSLSLGESSRSGRIPRDSIVVHQTQPQPQTQTQTQADIDRINYYFGTGPGTFAGGESYIDAAFRSSEGKAYIFMRNEYVLLDYSKGVALATVEEGPLPICKRFSFLKNTPFIEYGLDAAFGCGENKAIIFCRNQCARIDYGSNPSHDIKLFSEMFPSLRRTRFQSGVDAAFESCRSNEAFLFKDDKCATINYSTKKCSLVGHICTISEAFPFLKGTPFTCDIEAAFAGRRTDDSYEVFLFKERNWAWVNFGCSFISSDPDVFCGKEVFPPLKNLLPRQNFGLDRHDINHCGCESDTESDDIPGSSRHIFTHEEAQWVGEAWLKAIRSGRRVTTVDIYREIMQEKEAEANKSIIGS</sequence>
<gene>
    <name evidence="1" type="ORF">Vadar_024301</name>
</gene>
<name>A0ACB7ZG20_9ERIC</name>
<dbReference type="EMBL" id="CM037162">
    <property type="protein sequence ID" value="KAH7863982.1"/>
    <property type="molecule type" value="Genomic_DNA"/>
</dbReference>
<organism evidence="1 2">
    <name type="scientific">Vaccinium darrowii</name>
    <dbReference type="NCBI Taxonomy" id="229202"/>
    <lineage>
        <taxon>Eukaryota</taxon>
        <taxon>Viridiplantae</taxon>
        <taxon>Streptophyta</taxon>
        <taxon>Embryophyta</taxon>
        <taxon>Tracheophyta</taxon>
        <taxon>Spermatophyta</taxon>
        <taxon>Magnoliopsida</taxon>
        <taxon>eudicotyledons</taxon>
        <taxon>Gunneridae</taxon>
        <taxon>Pentapetalae</taxon>
        <taxon>asterids</taxon>
        <taxon>Ericales</taxon>
        <taxon>Ericaceae</taxon>
        <taxon>Vaccinioideae</taxon>
        <taxon>Vaccinieae</taxon>
        <taxon>Vaccinium</taxon>
    </lineage>
</organism>
<evidence type="ECO:0000313" key="1">
    <source>
        <dbReference type="EMBL" id="KAH7863982.1"/>
    </source>
</evidence>
<comment type="caution">
    <text evidence="1">The sequence shown here is derived from an EMBL/GenBank/DDBJ whole genome shotgun (WGS) entry which is preliminary data.</text>
</comment>
<protein>
    <submittedName>
        <fullName evidence="1">Uncharacterized protein</fullName>
    </submittedName>
</protein>
<dbReference type="Proteomes" id="UP000828048">
    <property type="component" value="Chromosome 12"/>
</dbReference>
<keyword evidence="2" id="KW-1185">Reference proteome</keyword>
<evidence type="ECO:0000313" key="2">
    <source>
        <dbReference type="Proteomes" id="UP000828048"/>
    </source>
</evidence>
<proteinExistence type="predicted"/>
<accession>A0ACB7ZG20</accession>
<reference evidence="1 2" key="1">
    <citation type="journal article" date="2021" name="Hortic Res">
        <title>High-quality reference genome and annotation aids understanding of berry development for evergreen blueberry (Vaccinium darrowii).</title>
        <authorList>
            <person name="Yu J."/>
            <person name="Hulse-Kemp A.M."/>
            <person name="Babiker E."/>
            <person name="Staton M."/>
        </authorList>
    </citation>
    <scope>NUCLEOTIDE SEQUENCE [LARGE SCALE GENOMIC DNA]</scope>
    <source>
        <strain evidence="2">cv. NJ 8807/NJ 8810</strain>
        <tissue evidence="1">Young leaf</tissue>
    </source>
</reference>